<keyword evidence="3" id="KW-1185">Reference proteome</keyword>
<dbReference type="HOGENOM" id="CLU_907799_0_0_1"/>
<dbReference type="VEuPathDB" id="MicrosporidiaDB:EDEG_04220"/>
<reference evidence="3" key="2">
    <citation type="submission" date="2015-07" db="EMBL/GenBank/DDBJ databases">
        <title>Contrasting host-pathogen interactions and genome evolution in two generalist and specialist microsporidian pathogens of mosquitoes.</title>
        <authorList>
            <consortium name="The Broad Institute Genomics Platform"/>
            <consortium name="The Broad Institute Genome Sequencing Center for Infectious Disease"/>
            <person name="Cuomo C.A."/>
            <person name="Sanscrainte N.D."/>
            <person name="Goldberg J.M."/>
            <person name="Heiman D."/>
            <person name="Young S."/>
            <person name="Zeng Q."/>
            <person name="Becnel J.J."/>
            <person name="Birren B.W."/>
        </authorList>
    </citation>
    <scope>NUCLEOTIDE SEQUENCE [LARGE SCALE GENOMIC DNA]</scope>
    <source>
        <strain evidence="3">USNM 41457</strain>
    </source>
</reference>
<accession>J9D9S7</accession>
<dbReference type="InParanoid" id="J9D9S7"/>
<feature type="coiled-coil region" evidence="1">
    <location>
        <begin position="184"/>
        <end position="243"/>
    </location>
</feature>
<sequence>KCICVECDCTNKEICLEIKCIRCNNSRSDYSACVNCYRKLCEFLDEEIQNERCYKKVNTVYFNKLSEHIHKKIYKTNVKKQSDEFYKVNYEFAISLEKLIAKDIDINLKKVQRYIDNPFIMRDKGNIDAKLHFLSALDYANQAMKYMLVPIILVSNTERSESVELCKLTLEKIIELIKILKTGYTIYNDELTKIQQKYEEILEKKNFEELIRFTNEEILIELIEELKKLILEEKKALNSINKILEIYNRTSLDELDMACLTAKNVLEEQMNAFLKCEKNQANDLYLDTLKKILFEINNENNYTVSEL</sequence>
<organism evidence="2 3">
    <name type="scientific">Edhazardia aedis (strain USNM 41457)</name>
    <name type="common">Microsporidian parasite</name>
    <dbReference type="NCBI Taxonomy" id="1003232"/>
    <lineage>
        <taxon>Eukaryota</taxon>
        <taxon>Fungi</taxon>
        <taxon>Fungi incertae sedis</taxon>
        <taxon>Microsporidia</taxon>
        <taxon>Edhazardia</taxon>
    </lineage>
</organism>
<dbReference type="AlphaFoldDB" id="J9D9S7"/>
<name>J9D9S7_EDHAE</name>
<dbReference type="Proteomes" id="UP000003163">
    <property type="component" value="Unassembled WGS sequence"/>
</dbReference>
<proteinExistence type="predicted"/>
<evidence type="ECO:0000256" key="1">
    <source>
        <dbReference type="SAM" id="Coils"/>
    </source>
</evidence>
<feature type="non-terminal residue" evidence="2">
    <location>
        <position position="1"/>
    </location>
</feature>
<dbReference type="EMBL" id="AFBI03000927">
    <property type="protein sequence ID" value="EJW04516.1"/>
    <property type="molecule type" value="Genomic_DNA"/>
</dbReference>
<evidence type="ECO:0000313" key="3">
    <source>
        <dbReference type="Proteomes" id="UP000003163"/>
    </source>
</evidence>
<reference evidence="2 3" key="1">
    <citation type="submission" date="2011-08" db="EMBL/GenBank/DDBJ databases">
        <authorList>
            <person name="Liu Z.J."/>
            <person name="Shi F.L."/>
            <person name="Lu J.Q."/>
            <person name="Li M."/>
            <person name="Wang Z.L."/>
        </authorList>
    </citation>
    <scope>NUCLEOTIDE SEQUENCE [LARGE SCALE GENOMIC DNA]</scope>
    <source>
        <strain evidence="2 3">USNM 41457</strain>
    </source>
</reference>
<feature type="non-terminal residue" evidence="2">
    <location>
        <position position="307"/>
    </location>
</feature>
<gene>
    <name evidence="2" type="ORF">EDEG_04220</name>
</gene>
<keyword evidence="1" id="KW-0175">Coiled coil</keyword>
<evidence type="ECO:0000313" key="2">
    <source>
        <dbReference type="EMBL" id="EJW04516.1"/>
    </source>
</evidence>
<comment type="caution">
    <text evidence="2">The sequence shown here is derived from an EMBL/GenBank/DDBJ whole genome shotgun (WGS) entry which is preliminary data.</text>
</comment>
<protein>
    <submittedName>
        <fullName evidence="2">Uncharacterized protein</fullName>
    </submittedName>
</protein>